<dbReference type="OrthoDB" id="448427at2759"/>
<organism evidence="2 3">
    <name type="scientific">Psilocybe cyanescens</name>
    <dbReference type="NCBI Taxonomy" id="93625"/>
    <lineage>
        <taxon>Eukaryota</taxon>
        <taxon>Fungi</taxon>
        <taxon>Dikarya</taxon>
        <taxon>Basidiomycota</taxon>
        <taxon>Agaricomycotina</taxon>
        <taxon>Agaricomycetes</taxon>
        <taxon>Agaricomycetidae</taxon>
        <taxon>Agaricales</taxon>
        <taxon>Agaricineae</taxon>
        <taxon>Strophariaceae</taxon>
        <taxon>Psilocybe</taxon>
    </lineage>
</organism>
<accession>A0A409X8V5</accession>
<dbReference type="PROSITE" id="PS50920">
    <property type="entry name" value="SOLCAR"/>
    <property type="match status" value="1"/>
</dbReference>
<evidence type="ECO:0000313" key="2">
    <source>
        <dbReference type="EMBL" id="PPQ87209.1"/>
    </source>
</evidence>
<dbReference type="STRING" id="93625.A0A409X8V5"/>
<name>A0A409X8V5_PSICY</name>
<evidence type="ECO:0000256" key="1">
    <source>
        <dbReference type="PROSITE-ProRule" id="PRU00282"/>
    </source>
</evidence>
<dbReference type="AlphaFoldDB" id="A0A409X8V5"/>
<keyword evidence="1" id="KW-0472">Membrane</keyword>
<dbReference type="EMBL" id="NHYD01002341">
    <property type="protein sequence ID" value="PPQ87209.1"/>
    <property type="molecule type" value="Genomic_DNA"/>
</dbReference>
<sequence length="107" mass="12113">MVREEGVSSLGRDVIPNVFRAVLMNPSQLASYDFFKAELLKTKYLVIRERRHPRVDEGRRRNVHVQGVVARMDASAAVNDPHLLDARAAEEWCRLVAGEGVYLPVKV</sequence>
<keyword evidence="1" id="KW-0812">Transmembrane</keyword>
<dbReference type="InterPro" id="IPR018108">
    <property type="entry name" value="MCP_transmembrane"/>
</dbReference>
<feature type="repeat" description="Solcar" evidence="1">
    <location>
        <begin position="1"/>
        <end position="38"/>
    </location>
</feature>
<evidence type="ECO:0000313" key="3">
    <source>
        <dbReference type="Proteomes" id="UP000283269"/>
    </source>
</evidence>
<dbReference type="Proteomes" id="UP000283269">
    <property type="component" value="Unassembled WGS sequence"/>
</dbReference>
<dbReference type="InParanoid" id="A0A409X8V5"/>
<proteinExistence type="predicted"/>
<keyword evidence="3" id="KW-1185">Reference proteome</keyword>
<dbReference type="GO" id="GO:0016020">
    <property type="term" value="C:membrane"/>
    <property type="evidence" value="ECO:0007669"/>
    <property type="project" value="UniProtKB-UniRule"/>
</dbReference>
<reference evidence="2 3" key="1">
    <citation type="journal article" date="2018" name="Evol. Lett.">
        <title>Horizontal gene cluster transfer increased hallucinogenic mushroom diversity.</title>
        <authorList>
            <person name="Reynolds H.T."/>
            <person name="Vijayakumar V."/>
            <person name="Gluck-Thaler E."/>
            <person name="Korotkin H.B."/>
            <person name="Matheny P.B."/>
            <person name="Slot J.C."/>
        </authorList>
    </citation>
    <scope>NUCLEOTIDE SEQUENCE [LARGE SCALE GENOMIC DNA]</scope>
    <source>
        <strain evidence="2 3">2631</strain>
    </source>
</reference>
<protein>
    <submittedName>
        <fullName evidence="2">Uncharacterized protein</fullName>
    </submittedName>
</protein>
<gene>
    <name evidence="2" type="ORF">CVT25_014182</name>
</gene>
<comment type="caution">
    <text evidence="2">The sequence shown here is derived from an EMBL/GenBank/DDBJ whole genome shotgun (WGS) entry which is preliminary data.</text>
</comment>